<proteinExistence type="predicted"/>
<evidence type="ECO:0000313" key="2">
    <source>
        <dbReference type="Proteomes" id="UP001217417"/>
    </source>
</evidence>
<organism evidence="1 2">
    <name type="scientific">Lipomyces tetrasporus</name>
    <dbReference type="NCBI Taxonomy" id="54092"/>
    <lineage>
        <taxon>Eukaryota</taxon>
        <taxon>Fungi</taxon>
        <taxon>Dikarya</taxon>
        <taxon>Ascomycota</taxon>
        <taxon>Saccharomycotina</taxon>
        <taxon>Lipomycetes</taxon>
        <taxon>Lipomycetales</taxon>
        <taxon>Lipomycetaceae</taxon>
        <taxon>Lipomyces</taxon>
    </lineage>
</organism>
<name>A0AAD7VVX2_9ASCO</name>
<protein>
    <submittedName>
        <fullName evidence="1">Uncharacterized protein</fullName>
    </submittedName>
</protein>
<comment type="caution">
    <text evidence="1">The sequence shown here is derived from an EMBL/GenBank/DDBJ whole genome shotgun (WGS) entry which is preliminary data.</text>
</comment>
<sequence length="257" mass="28716">MPAVRDSAFEPFIPSQLVALSPLQELAAYLIVSALLVKTNESESRKSILPSVSWEDCAINSVLWSTYMLIIQIAANCRLVSVLIIALPYRVDAECFQTFNAFIPPLESCGGRELHMAAYGTLAYSSALKPLYRRVFRAWICEGRTGIRQFFILRGLLQHAKFHVRNQPDASGMIYVNEAFIIEESASIPGEDMTNLWRLLRSCLSRVVFVRIRCAVILSVNLKMAPETIDLRTNGVSPTSLRSEEYSDTAFGSGIDE</sequence>
<dbReference type="Proteomes" id="UP001217417">
    <property type="component" value="Unassembled WGS sequence"/>
</dbReference>
<evidence type="ECO:0000313" key="1">
    <source>
        <dbReference type="EMBL" id="KAJ8103511.1"/>
    </source>
</evidence>
<dbReference type="EMBL" id="JARPMG010000001">
    <property type="protein sequence ID" value="KAJ8103511.1"/>
    <property type="molecule type" value="Genomic_DNA"/>
</dbReference>
<keyword evidence="2" id="KW-1185">Reference proteome</keyword>
<dbReference type="RefSeq" id="XP_056046961.1">
    <property type="nucleotide sequence ID" value="XM_056188998.1"/>
</dbReference>
<accession>A0AAD7VVX2</accession>
<gene>
    <name evidence="1" type="ORF">POJ06DRAFT_264336</name>
</gene>
<reference evidence="1" key="1">
    <citation type="submission" date="2023-03" db="EMBL/GenBank/DDBJ databases">
        <title>Near-Complete genome sequence of Lipomyces tetrasporous NRRL Y-64009, an oleaginous yeast capable of growing on lignocellulosic hydrolysates.</title>
        <authorList>
            <consortium name="Lawrence Berkeley National Laboratory"/>
            <person name="Jagtap S.S."/>
            <person name="Liu J.-J."/>
            <person name="Walukiewicz H.E."/>
            <person name="Pangilinan J."/>
            <person name="Lipzen A."/>
            <person name="Ahrendt S."/>
            <person name="Koriabine M."/>
            <person name="Cobaugh K."/>
            <person name="Salamov A."/>
            <person name="Yoshinaga Y."/>
            <person name="Ng V."/>
            <person name="Daum C."/>
            <person name="Grigoriev I.V."/>
            <person name="Slininger P.J."/>
            <person name="Dien B.S."/>
            <person name="Jin Y.-S."/>
            <person name="Rao C.V."/>
        </authorList>
    </citation>
    <scope>NUCLEOTIDE SEQUENCE</scope>
    <source>
        <strain evidence="1">NRRL Y-64009</strain>
    </source>
</reference>
<dbReference type="GeneID" id="80884164"/>
<dbReference type="AlphaFoldDB" id="A0AAD7VVX2"/>